<feature type="domain" description="CCHC-type" evidence="3">
    <location>
        <begin position="329"/>
        <end position="343"/>
    </location>
</feature>
<evidence type="ECO:0000256" key="2">
    <source>
        <dbReference type="SAM" id="MobiDB-lite"/>
    </source>
</evidence>
<evidence type="ECO:0000256" key="1">
    <source>
        <dbReference type="PROSITE-ProRule" id="PRU00047"/>
    </source>
</evidence>
<dbReference type="EMBL" id="CAJNOO010003896">
    <property type="protein sequence ID" value="CAF1359016.1"/>
    <property type="molecule type" value="Genomic_DNA"/>
</dbReference>
<dbReference type="InterPro" id="IPR001878">
    <property type="entry name" value="Znf_CCHC"/>
</dbReference>
<dbReference type="GO" id="GO:0003676">
    <property type="term" value="F:nucleic acid binding"/>
    <property type="evidence" value="ECO:0007669"/>
    <property type="project" value="InterPro"/>
</dbReference>
<feature type="compositionally biased region" description="Polar residues" evidence="2">
    <location>
        <begin position="57"/>
        <end position="75"/>
    </location>
</feature>
<dbReference type="AlphaFoldDB" id="A0A815HV14"/>
<dbReference type="OrthoDB" id="10055428at2759"/>
<proteinExistence type="predicted"/>
<comment type="caution">
    <text evidence="4">The sequence shown here is derived from an EMBL/GenBank/DDBJ whole genome shotgun (WGS) entry which is preliminary data.</text>
</comment>
<gene>
    <name evidence="4" type="ORF">RFH988_LOCUS32715</name>
</gene>
<evidence type="ECO:0000313" key="5">
    <source>
        <dbReference type="Proteomes" id="UP000663882"/>
    </source>
</evidence>
<keyword evidence="1" id="KW-0479">Metal-binding</keyword>
<feature type="region of interest" description="Disordered" evidence="2">
    <location>
        <begin position="87"/>
        <end position="122"/>
    </location>
</feature>
<sequence>MENTKSNEYNEMTSEEKDNLCDNNMIIIQDLISKHNRQKQNTTEILNLNENEKDNSKQQLKRQLTSTSQYGDDLNVDQSSTFQVITNPNKRKQQKLNSRNLQEDYSYEQQTEGNHHDTRKERKNICQTLSTDDESERNNINQMKNDKYHNANNTNINISQHALNYAIEQHLPLIYIKCNPKVSDNTKAKGIIKALITHIKDDFYKLNKYYNQPLGFEYCDTHNYPTSVESIILEPLKPKHLPGQHSLVLKYVPNYITIDDIQNEIGIGKDLIFNLEEMNGSRTDKYRHIRLEIKTTNEYNSLLKKGGITIDGSLIEIKEFLSPPRILICTKCNDPGHVRKNCKLEYEACRRCGEDRSVGNHKECKLCCHRCKQEHMATDYQCHYIIDYRRCL</sequence>
<protein>
    <recommendedName>
        <fullName evidence="3">CCHC-type domain-containing protein</fullName>
    </recommendedName>
</protein>
<keyword evidence="1" id="KW-0863">Zinc-finger</keyword>
<feature type="region of interest" description="Disordered" evidence="2">
    <location>
        <begin position="47"/>
        <end position="75"/>
    </location>
</feature>
<reference evidence="4" key="1">
    <citation type="submission" date="2021-02" db="EMBL/GenBank/DDBJ databases">
        <authorList>
            <person name="Nowell W R."/>
        </authorList>
    </citation>
    <scope>NUCLEOTIDE SEQUENCE</scope>
</reference>
<organism evidence="4 5">
    <name type="scientific">Rotaria sordida</name>
    <dbReference type="NCBI Taxonomy" id="392033"/>
    <lineage>
        <taxon>Eukaryota</taxon>
        <taxon>Metazoa</taxon>
        <taxon>Spiralia</taxon>
        <taxon>Gnathifera</taxon>
        <taxon>Rotifera</taxon>
        <taxon>Eurotatoria</taxon>
        <taxon>Bdelloidea</taxon>
        <taxon>Philodinida</taxon>
        <taxon>Philodinidae</taxon>
        <taxon>Rotaria</taxon>
    </lineage>
</organism>
<dbReference type="Proteomes" id="UP000663882">
    <property type="component" value="Unassembled WGS sequence"/>
</dbReference>
<feature type="compositionally biased region" description="Basic and acidic residues" evidence="2">
    <location>
        <begin position="113"/>
        <end position="122"/>
    </location>
</feature>
<keyword evidence="1" id="KW-0862">Zinc</keyword>
<evidence type="ECO:0000259" key="3">
    <source>
        <dbReference type="PROSITE" id="PS50158"/>
    </source>
</evidence>
<dbReference type="PROSITE" id="PS50158">
    <property type="entry name" value="ZF_CCHC"/>
    <property type="match status" value="1"/>
</dbReference>
<evidence type="ECO:0000313" key="4">
    <source>
        <dbReference type="EMBL" id="CAF1359016.1"/>
    </source>
</evidence>
<name>A0A815HV14_9BILA</name>
<accession>A0A815HV14</accession>
<dbReference type="GO" id="GO:0008270">
    <property type="term" value="F:zinc ion binding"/>
    <property type="evidence" value="ECO:0007669"/>
    <property type="project" value="UniProtKB-KW"/>
</dbReference>